<feature type="transmembrane region" description="Helical" evidence="6">
    <location>
        <begin position="331"/>
        <end position="349"/>
    </location>
</feature>
<evidence type="ECO:0000256" key="5">
    <source>
        <dbReference type="SAM" id="MobiDB-lite"/>
    </source>
</evidence>
<dbReference type="AlphaFoldDB" id="A0A0G4G0M6"/>
<feature type="compositionally biased region" description="Basic and acidic residues" evidence="5">
    <location>
        <begin position="1042"/>
        <end position="1053"/>
    </location>
</feature>
<evidence type="ECO:0000313" key="9">
    <source>
        <dbReference type="Proteomes" id="UP000041254"/>
    </source>
</evidence>
<feature type="compositionally biased region" description="Basic and acidic residues" evidence="5">
    <location>
        <begin position="165"/>
        <end position="174"/>
    </location>
</feature>
<dbReference type="InterPro" id="IPR004776">
    <property type="entry name" value="Mem_transp_PIN-like"/>
</dbReference>
<evidence type="ECO:0000313" key="8">
    <source>
        <dbReference type="EMBL" id="CEM21551.1"/>
    </source>
</evidence>
<dbReference type="VEuPathDB" id="CryptoDB:Vbra_16624"/>
<feature type="transmembrane region" description="Helical" evidence="6">
    <location>
        <begin position="361"/>
        <end position="382"/>
    </location>
</feature>
<feature type="region of interest" description="Disordered" evidence="5">
    <location>
        <begin position="695"/>
        <end position="730"/>
    </location>
</feature>
<evidence type="ECO:0000256" key="2">
    <source>
        <dbReference type="ARBA" id="ARBA00022692"/>
    </source>
</evidence>
<dbReference type="InterPro" id="IPR036388">
    <property type="entry name" value="WH-like_DNA-bd_sf"/>
</dbReference>
<feature type="transmembrane region" description="Helical" evidence="6">
    <location>
        <begin position="428"/>
        <end position="450"/>
    </location>
</feature>
<feature type="transmembrane region" description="Helical" evidence="6">
    <location>
        <begin position="6"/>
        <end position="25"/>
    </location>
</feature>
<dbReference type="InterPro" id="IPR036390">
    <property type="entry name" value="WH_DNA-bd_sf"/>
</dbReference>
<dbReference type="GO" id="GO:0016020">
    <property type="term" value="C:membrane"/>
    <property type="evidence" value="ECO:0007669"/>
    <property type="project" value="UniProtKB-SubCell"/>
</dbReference>
<feature type="domain" description="DEP" evidence="7">
    <location>
        <begin position="902"/>
        <end position="958"/>
    </location>
</feature>
<dbReference type="SUPFAM" id="SSF46785">
    <property type="entry name" value="Winged helix' DNA-binding domain"/>
    <property type="match status" value="1"/>
</dbReference>
<dbReference type="GO" id="GO:0023051">
    <property type="term" value="P:regulation of signaling"/>
    <property type="evidence" value="ECO:0007669"/>
    <property type="project" value="TreeGrafter"/>
</dbReference>
<dbReference type="Pfam" id="PF03547">
    <property type="entry name" value="Mem_trans"/>
    <property type="match status" value="1"/>
</dbReference>
<dbReference type="PANTHER" id="PTHR22829">
    <property type="entry name" value="DEP DOMAIN PROTEIN"/>
    <property type="match status" value="1"/>
</dbReference>
<feature type="transmembrane region" description="Helical" evidence="6">
    <location>
        <begin position="574"/>
        <end position="600"/>
    </location>
</feature>
<sequence>MGAASELATVLGTNFFAIGLGYAVLKLNYVTSEGVKGIGFIVGDLALPLLVFRAVALMDLASVDLGVLAACTIGKLIVQLAVVIATVLLDRSPSRWLRAGLFGLCVTASNDFALGVPVVMALYPLRKYPQNMMAYLTANAVVQTILLNTIAFVLFEYGKTKREAAGGHAEEEKAATPIAPSEPSEPSQLHYADTEHPPTEFDDHVPSQTCPPTPLRGVTNVTNASDVKPRLRLKSEICIRPAELSSSSRSYASVVRRMPIRQVERFTTVVDPTPHKSKRLAVKVASNLVTNPLLIMIVVGLAYKGLFGWTIEETPAGLMQLPVGLHETVEMTTSPFAFCALFLTGCSVVNNLDAMIRPQQVVLPVFLAVLKILVSPVLMHAFVPLLSPNLSPEDKALFSDFALLYGSIPTSSAPVVFAAIYKIGEDVAGAAVILGLFLGGPLIFLSSILFGSQDTEHLIESIWVVSESFAVASLVFACLMLLIFLVLRSTEGWLQFPRVLIIFYAASVAAAGALTCALSSATNHCEDVDRTDGRLMVMYWLTSYFTQMSRWWVAGICLNVAVVQKLGLDSALVLFWPTIVAVITIPLATNLPFPLLGVFVPNPPIEGQPCQFWFGRSEQYVEAALTIVLFLVLCVALFISLASRDRIMKTGRAIGLRTLGSLSQTSERSVFTTRRRTVPVPSLWARVDKTKGDTADADECEMRERSTTGGHGSTTIGHNRTTIGHDSTIAPRPAQPWRDGDLVFPAMVLGVVGGIRFFLLGIYNWAELSTAGPRSGSLLQLALITMMFEAGQGLLLFLLFAFQQSAIQKYRGIYSCLERNIRKLMYRIESPPVDVSSPLPASFVPLLDALDVSCNNHLELDNTHIHGCTFTCAGRAEAEGKEDRRWARCPLVPCLRRRAYVHCFSGVEMVDYLIDFDFASGREEGVAIGRELLRLGIISHVMKEHDFYDLNLFYNYTRPSPSRPFYDDSPPPAPPPSMPAFSREGSRANEGGGRRIQFADMHHHGGGAGAGGGVAMNGGGGHGHLPSMMSRYNTTHTISDNGEGRMAAEHRQGGDGGGDGSKQQQQLQRGMTCL</sequence>
<feature type="compositionally biased region" description="Low complexity" evidence="5">
    <location>
        <begin position="1061"/>
        <end position="1074"/>
    </location>
</feature>
<evidence type="ECO:0000256" key="1">
    <source>
        <dbReference type="ARBA" id="ARBA00004141"/>
    </source>
</evidence>
<feature type="region of interest" description="Disordered" evidence="5">
    <location>
        <begin position="1034"/>
        <end position="1074"/>
    </location>
</feature>
<dbReference type="Pfam" id="PF00610">
    <property type="entry name" value="DEP"/>
    <property type="match status" value="1"/>
</dbReference>
<evidence type="ECO:0000259" key="7">
    <source>
        <dbReference type="PROSITE" id="PS50186"/>
    </source>
</evidence>
<name>A0A0G4G0M6_VITBC</name>
<keyword evidence="4 6" id="KW-0472">Membrane</keyword>
<feature type="transmembrane region" description="Helical" evidence="6">
    <location>
        <begin position="135"/>
        <end position="155"/>
    </location>
</feature>
<reference evidence="8 9" key="1">
    <citation type="submission" date="2014-11" db="EMBL/GenBank/DDBJ databases">
        <authorList>
            <person name="Zhu J."/>
            <person name="Qi W."/>
            <person name="Song R."/>
        </authorList>
    </citation>
    <scope>NUCLEOTIDE SEQUENCE [LARGE SCALE GENOMIC DNA]</scope>
</reference>
<organism evidence="8 9">
    <name type="scientific">Vitrella brassicaformis (strain CCMP3155)</name>
    <dbReference type="NCBI Taxonomy" id="1169540"/>
    <lineage>
        <taxon>Eukaryota</taxon>
        <taxon>Sar</taxon>
        <taxon>Alveolata</taxon>
        <taxon>Colpodellida</taxon>
        <taxon>Vitrellaceae</taxon>
        <taxon>Vitrella</taxon>
    </lineage>
</organism>
<feature type="region of interest" description="Disordered" evidence="5">
    <location>
        <begin position="165"/>
        <end position="206"/>
    </location>
</feature>
<feature type="compositionally biased region" description="Basic and acidic residues" evidence="5">
    <location>
        <begin position="192"/>
        <end position="205"/>
    </location>
</feature>
<dbReference type="GO" id="GO:0035556">
    <property type="term" value="P:intracellular signal transduction"/>
    <property type="evidence" value="ECO:0007669"/>
    <property type="project" value="InterPro"/>
</dbReference>
<keyword evidence="3 6" id="KW-1133">Transmembrane helix</keyword>
<feature type="transmembrane region" description="Helical" evidence="6">
    <location>
        <begin position="541"/>
        <end position="562"/>
    </location>
</feature>
<dbReference type="InterPro" id="IPR000591">
    <property type="entry name" value="DEP_dom"/>
</dbReference>
<protein>
    <recommendedName>
        <fullName evidence="7">DEP domain-containing protein</fullName>
    </recommendedName>
</protein>
<dbReference type="EMBL" id="CDMY01000542">
    <property type="protein sequence ID" value="CEM21551.1"/>
    <property type="molecule type" value="Genomic_DNA"/>
</dbReference>
<dbReference type="PROSITE" id="PS50186">
    <property type="entry name" value="DEP"/>
    <property type="match status" value="1"/>
</dbReference>
<evidence type="ECO:0000256" key="6">
    <source>
        <dbReference type="SAM" id="Phobius"/>
    </source>
</evidence>
<dbReference type="GO" id="GO:0055085">
    <property type="term" value="P:transmembrane transport"/>
    <property type="evidence" value="ECO:0007669"/>
    <property type="project" value="InterPro"/>
</dbReference>
<feature type="compositionally biased region" description="Basic and acidic residues" evidence="5">
    <location>
        <begin position="695"/>
        <end position="706"/>
    </location>
</feature>
<dbReference type="Gene3D" id="1.10.10.10">
    <property type="entry name" value="Winged helix-like DNA-binding domain superfamily/Winged helix DNA-binding domain"/>
    <property type="match status" value="1"/>
</dbReference>
<evidence type="ECO:0000256" key="3">
    <source>
        <dbReference type="ARBA" id="ARBA00022989"/>
    </source>
</evidence>
<comment type="subcellular location">
    <subcellularLocation>
        <location evidence="1">Membrane</location>
        <topology evidence="1">Multi-pass membrane protein</topology>
    </subcellularLocation>
</comment>
<gene>
    <name evidence="8" type="ORF">Vbra_16624</name>
</gene>
<feature type="transmembrane region" description="Helical" evidence="6">
    <location>
        <begin position="499"/>
        <end position="521"/>
    </location>
</feature>
<dbReference type="InterPro" id="IPR051832">
    <property type="entry name" value="mTOR-Rac_regulators"/>
</dbReference>
<keyword evidence="9" id="KW-1185">Reference proteome</keyword>
<feature type="transmembrane region" description="Helical" evidence="6">
    <location>
        <begin position="67"/>
        <end position="89"/>
    </location>
</feature>
<dbReference type="OrthoDB" id="2133778at2759"/>
<feature type="transmembrane region" description="Helical" evidence="6">
    <location>
        <begin position="778"/>
        <end position="802"/>
    </location>
</feature>
<feature type="transmembrane region" description="Helical" evidence="6">
    <location>
        <begin position="101"/>
        <end position="123"/>
    </location>
</feature>
<feature type="transmembrane region" description="Helical" evidence="6">
    <location>
        <begin position="402"/>
        <end position="421"/>
    </location>
</feature>
<dbReference type="InParanoid" id="A0A0G4G0M6"/>
<feature type="transmembrane region" description="Helical" evidence="6">
    <location>
        <begin position="742"/>
        <end position="766"/>
    </location>
</feature>
<evidence type="ECO:0000256" key="4">
    <source>
        <dbReference type="ARBA" id="ARBA00023136"/>
    </source>
</evidence>
<feature type="region of interest" description="Disordered" evidence="5">
    <location>
        <begin position="963"/>
        <end position="1022"/>
    </location>
</feature>
<feature type="transmembrane region" description="Helical" evidence="6">
    <location>
        <begin position="288"/>
        <end position="311"/>
    </location>
</feature>
<accession>A0A0G4G0M6</accession>
<dbReference type="PANTHER" id="PTHR22829:SF5">
    <property type="entry name" value="INTEGRAL MEMBRANE PROTEIN GPR155"/>
    <property type="match status" value="1"/>
</dbReference>
<feature type="transmembrane region" description="Helical" evidence="6">
    <location>
        <begin position="620"/>
        <end position="642"/>
    </location>
</feature>
<keyword evidence="2 6" id="KW-0812">Transmembrane</keyword>
<feature type="compositionally biased region" description="Pro residues" evidence="5">
    <location>
        <begin position="969"/>
        <end position="978"/>
    </location>
</feature>
<feature type="transmembrane region" description="Helical" evidence="6">
    <location>
        <begin position="462"/>
        <end position="487"/>
    </location>
</feature>
<proteinExistence type="predicted"/>
<dbReference type="SMART" id="SM00049">
    <property type="entry name" value="DEP"/>
    <property type="match status" value="1"/>
</dbReference>
<dbReference type="Proteomes" id="UP000041254">
    <property type="component" value="Unassembled WGS sequence"/>
</dbReference>
<feature type="transmembrane region" description="Helical" evidence="6">
    <location>
        <begin position="37"/>
        <end position="55"/>
    </location>
</feature>
<dbReference type="CDD" id="cd04371">
    <property type="entry name" value="DEP"/>
    <property type="match status" value="1"/>
</dbReference>
<feature type="compositionally biased region" description="Gly residues" evidence="5">
    <location>
        <begin position="1006"/>
        <end position="1022"/>
    </location>
</feature>